<accession>A0A3G6RML6</accession>
<reference evidence="1 4" key="2">
    <citation type="submission" date="2018-11" db="EMBL/GenBank/DDBJ databases">
        <title>Proposal to divide the Flavobacteriaceae and reorganize its genera based on Amino Acid Identity values calculated from whole genome sequences.</title>
        <authorList>
            <person name="Nicholson A.C."/>
            <person name="Gulvik C.A."/>
            <person name="Whitney A.M."/>
            <person name="Humrighouse B.W."/>
            <person name="Bell M."/>
            <person name="Holmes B."/>
            <person name="Steigerwalt A.G."/>
            <person name="Villarma A."/>
            <person name="Sheth M."/>
            <person name="Batra D."/>
            <person name="Pryor J."/>
            <person name="Bernardet J.-F."/>
            <person name="Hugo C."/>
            <person name="Kampfer P."/>
            <person name="Newman J."/>
            <person name="McQuiston J.R."/>
        </authorList>
    </citation>
    <scope>NUCLEOTIDE SEQUENCE [LARGE SCALE GENOMIC DNA]</scope>
    <source>
        <strain evidence="1 4">KC_1864</strain>
    </source>
</reference>
<dbReference type="Proteomes" id="UP000236262">
    <property type="component" value="Unassembled WGS sequence"/>
</dbReference>
<organism evidence="2 3">
    <name type="scientific">Chryseobacterium lactis</name>
    <dbReference type="NCBI Taxonomy" id="1241981"/>
    <lineage>
        <taxon>Bacteria</taxon>
        <taxon>Pseudomonadati</taxon>
        <taxon>Bacteroidota</taxon>
        <taxon>Flavobacteriia</taxon>
        <taxon>Flavobacteriales</taxon>
        <taxon>Weeksellaceae</taxon>
        <taxon>Chryseobacterium group</taxon>
        <taxon>Chryseobacterium</taxon>
    </lineage>
</organism>
<proteinExistence type="predicted"/>
<keyword evidence="4" id="KW-1185">Reference proteome</keyword>
<sequence>MFMKKILLILLTSIIFSGCDSLHGQNKEIKQIVKKVVEIYNQKDSEKFNQLINPETGLVLITTIGANNSWEKFQKVCLNKKCLEKGTMESAGIPYQSFLEKYKIGNLDLNKIEFTEQSFFECEKIKKEGIFVASENKFHTLSESVSFFIKHFSDIVGEKLDPKKKIELEKEGEKFKKIELKSRRVTVNSVGGTFVFYITNIQGKWYLTIIDFASTDCSV</sequence>
<evidence type="ECO:0000313" key="3">
    <source>
        <dbReference type="Proteomes" id="UP000236262"/>
    </source>
</evidence>
<evidence type="ECO:0000313" key="1">
    <source>
        <dbReference type="EMBL" id="AZA82714.1"/>
    </source>
</evidence>
<name>A0A3G6RML6_CHRLC</name>
<dbReference type="EMBL" id="PPEH01000010">
    <property type="protein sequence ID" value="PNW11764.1"/>
    <property type="molecule type" value="Genomic_DNA"/>
</dbReference>
<dbReference type="KEGG" id="clac:EG342_12885"/>
<evidence type="ECO:0000313" key="2">
    <source>
        <dbReference type="EMBL" id="PNW11764.1"/>
    </source>
</evidence>
<dbReference type="Proteomes" id="UP000279972">
    <property type="component" value="Chromosome"/>
</dbReference>
<gene>
    <name evidence="2" type="ORF">C1637_20275</name>
    <name evidence="1" type="ORF">EG342_12885</name>
</gene>
<evidence type="ECO:0008006" key="5">
    <source>
        <dbReference type="Google" id="ProtNLM"/>
    </source>
</evidence>
<dbReference type="PROSITE" id="PS51257">
    <property type="entry name" value="PROKAR_LIPOPROTEIN"/>
    <property type="match status" value="1"/>
</dbReference>
<dbReference type="AlphaFoldDB" id="A0A3G6RML6"/>
<dbReference type="EMBL" id="CP033924">
    <property type="protein sequence ID" value="AZA82714.1"/>
    <property type="molecule type" value="Genomic_DNA"/>
</dbReference>
<evidence type="ECO:0000313" key="4">
    <source>
        <dbReference type="Proteomes" id="UP000279972"/>
    </source>
</evidence>
<protein>
    <recommendedName>
        <fullName evidence="5">Lipoprotein</fullName>
    </recommendedName>
</protein>
<reference evidence="2 3" key="1">
    <citation type="submission" date="2018-01" db="EMBL/GenBank/DDBJ databases">
        <title>Draft genome sequences of Chryseobacterium lactis NCTC11390, Chryseobacterium oncorhynchi 701B-08, and Chryseobacterium viscerum 687B-08.</title>
        <authorList>
            <person name="Jeong J.-J."/>
            <person name="Lee Y.J."/>
            <person name="Park B."/>
            <person name="Choi I.-G."/>
            <person name="Kim K.D."/>
        </authorList>
    </citation>
    <scope>NUCLEOTIDE SEQUENCE [LARGE SCALE GENOMIC DNA]</scope>
    <source>
        <strain evidence="2 3">NCTC11390</strain>
    </source>
</reference>